<accession>A0A7N0VEX2</accession>
<dbReference type="InterPro" id="IPR011990">
    <property type="entry name" value="TPR-like_helical_dom_sf"/>
</dbReference>
<dbReference type="Proteomes" id="UP000594263">
    <property type="component" value="Unplaced"/>
</dbReference>
<proteinExistence type="inferred from homology"/>
<feature type="repeat" description="PPR" evidence="3">
    <location>
        <begin position="308"/>
        <end position="342"/>
    </location>
</feature>
<evidence type="ECO:0000313" key="6">
    <source>
        <dbReference type="Proteomes" id="UP000594263"/>
    </source>
</evidence>
<dbReference type="PROSITE" id="PS51375">
    <property type="entry name" value="PPR"/>
    <property type="match status" value="2"/>
</dbReference>
<evidence type="ECO:0000313" key="5">
    <source>
        <dbReference type="EnsemblPlants" id="Kaladp0674s0102.1.v1.1.CDS.1"/>
    </source>
</evidence>
<evidence type="ECO:0000256" key="1">
    <source>
        <dbReference type="ARBA" id="ARBA00006643"/>
    </source>
</evidence>
<keyword evidence="6" id="KW-1185">Reference proteome</keyword>
<reference evidence="5" key="1">
    <citation type="submission" date="2021-01" db="UniProtKB">
        <authorList>
            <consortium name="EnsemblPlants"/>
        </authorList>
    </citation>
    <scope>IDENTIFICATION</scope>
</reference>
<organism evidence="5 6">
    <name type="scientific">Kalanchoe fedtschenkoi</name>
    <name type="common">Lavender scallops</name>
    <name type="synonym">South American air plant</name>
    <dbReference type="NCBI Taxonomy" id="63787"/>
    <lineage>
        <taxon>Eukaryota</taxon>
        <taxon>Viridiplantae</taxon>
        <taxon>Streptophyta</taxon>
        <taxon>Embryophyta</taxon>
        <taxon>Tracheophyta</taxon>
        <taxon>Spermatophyta</taxon>
        <taxon>Magnoliopsida</taxon>
        <taxon>eudicotyledons</taxon>
        <taxon>Gunneridae</taxon>
        <taxon>Pentapetalae</taxon>
        <taxon>Saxifragales</taxon>
        <taxon>Crassulaceae</taxon>
        <taxon>Kalanchoe</taxon>
    </lineage>
</organism>
<dbReference type="InterPro" id="IPR002885">
    <property type="entry name" value="PPR_rpt"/>
</dbReference>
<protein>
    <recommendedName>
        <fullName evidence="4">DYW domain-containing protein</fullName>
    </recommendedName>
</protein>
<dbReference type="NCBIfam" id="TIGR00756">
    <property type="entry name" value="PPR"/>
    <property type="match status" value="2"/>
</dbReference>
<dbReference type="Pfam" id="PF14432">
    <property type="entry name" value="DYW_deaminase"/>
    <property type="match status" value="1"/>
</dbReference>
<dbReference type="FunFam" id="1.25.40.10:FF:000184">
    <property type="entry name" value="Pentatricopeptide repeat-containing protein, chloroplastic"/>
    <property type="match status" value="1"/>
</dbReference>
<feature type="domain" description="DYW" evidence="4">
    <location>
        <begin position="525"/>
        <end position="617"/>
    </location>
</feature>
<sequence length="617" mass="69133">MRNRVRKLLFRFLKRRPSLAQLRQIHAQVITQSLERHASLSSCLIRCYLTSNHRAYAMSLFDRYPSPPPPIILWNLLIKASSKVRHCSVPFGLFCRLVGAGGFGLIWPDEYTFTSVLASSARQTSSEYGEMVHGVVVKSGFGLDLSVGNSLLYFYSVFNKLADARNLFDQMAERDIFTWNSLLCGYAKNGYMGEAVEVFKRMPVKNDVSWTVMISGFVDDGRFVDAVKCFDGMLGDADVKPNEAVLVCALSACAHLGALDRGKHIHLYVQDSGIGETPNICTVLVDMYAKCGRIDCAETVFSKIHKPDVHNFTSMIMAYSLHGFGKDALNCFSKMLKEYVKPDEVTLLAVLSGCSHSGLVQEGSLIFHDMERLYGIKPRIVHHGCYVDLLGRAGYTEKAFEVAKNMPADPDIVIWRSLLNSCKTHRNVKLGEKILRHVSQLSCRGQDGGEVLLSNLYASFGKWEGVIKTREMMVRKRRSTSNPGCSWIEVNGGIHEFRVADQLHPQILIIREKLLEVLKRASLAGYVPNTTQVSFDLSEEDKLEAVTAHSEKLAVAFGIMTTSAGTSIRITKNLRSCEDCHSALKSISQVYNREIIVRDRSRFHTFKEGSCSCNDFW</sequence>
<dbReference type="PANTHER" id="PTHR47926">
    <property type="entry name" value="PENTATRICOPEPTIDE REPEAT-CONTAINING PROTEIN"/>
    <property type="match status" value="1"/>
</dbReference>
<dbReference type="OMA" id="ITSCSHQ"/>
<dbReference type="Pfam" id="PF20431">
    <property type="entry name" value="E_motif"/>
    <property type="match status" value="1"/>
</dbReference>
<dbReference type="EnsemblPlants" id="Kaladp0674s0102.1.v1.1">
    <property type="protein sequence ID" value="Kaladp0674s0102.1.v1.1.CDS.1"/>
    <property type="gene ID" value="Kaladp0674s0102.v1.1"/>
</dbReference>
<dbReference type="GO" id="GO:0003723">
    <property type="term" value="F:RNA binding"/>
    <property type="evidence" value="ECO:0007669"/>
    <property type="project" value="InterPro"/>
</dbReference>
<evidence type="ECO:0000256" key="3">
    <source>
        <dbReference type="PROSITE-ProRule" id="PRU00708"/>
    </source>
</evidence>
<dbReference type="PANTHER" id="PTHR47926:SF344">
    <property type="entry name" value="OS07G0636900 PROTEIN"/>
    <property type="match status" value="1"/>
</dbReference>
<dbReference type="Pfam" id="PF01535">
    <property type="entry name" value="PPR"/>
    <property type="match status" value="5"/>
</dbReference>
<dbReference type="GO" id="GO:0009451">
    <property type="term" value="P:RNA modification"/>
    <property type="evidence" value="ECO:0007669"/>
    <property type="project" value="InterPro"/>
</dbReference>
<dbReference type="InterPro" id="IPR046960">
    <property type="entry name" value="PPR_At4g14850-like_plant"/>
</dbReference>
<dbReference type="InterPro" id="IPR032867">
    <property type="entry name" value="DYW_dom"/>
</dbReference>
<dbReference type="Gene3D" id="1.25.40.10">
    <property type="entry name" value="Tetratricopeptide repeat domain"/>
    <property type="match status" value="3"/>
</dbReference>
<dbReference type="InterPro" id="IPR046848">
    <property type="entry name" value="E_motif"/>
</dbReference>
<dbReference type="GO" id="GO:0008270">
    <property type="term" value="F:zinc ion binding"/>
    <property type="evidence" value="ECO:0007669"/>
    <property type="project" value="InterPro"/>
</dbReference>
<comment type="similarity">
    <text evidence="1">Belongs to the PPR family. PCMP-H subfamily.</text>
</comment>
<feature type="repeat" description="PPR" evidence="3">
    <location>
        <begin position="175"/>
        <end position="209"/>
    </location>
</feature>
<evidence type="ECO:0000259" key="4">
    <source>
        <dbReference type="Pfam" id="PF14432"/>
    </source>
</evidence>
<name>A0A7N0VEX2_KALFE</name>
<dbReference type="Gramene" id="Kaladp0674s0102.1.v1.1">
    <property type="protein sequence ID" value="Kaladp0674s0102.1.v1.1.CDS.1"/>
    <property type="gene ID" value="Kaladp0674s0102.v1.1"/>
</dbReference>
<evidence type="ECO:0000256" key="2">
    <source>
        <dbReference type="ARBA" id="ARBA00022737"/>
    </source>
</evidence>
<keyword evidence="2" id="KW-0677">Repeat</keyword>
<dbReference type="AlphaFoldDB" id="A0A7N0VEX2"/>